<dbReference type="Proteomes" id="UP001222325">
    <property type="component" value="Unassembled WGS sequence"/>
</dbReference>
<evidence type="ECO:0000313" key="1">
    <source>
        <dbReference type="EMBL" id="KAJ7070278.1"/>
    </source>
</evidence>
<organism evidence="1 2">
    <name type="scientific">Mycena belliarum</name>
    <dbReference type="NCBI Taxonomy" id="1033014"/>
    <lineage>
        <taxon>Eukaryota</taxon>
        <taxon>Fungi</taxon>
        <taxon>Dikarya</taxon>
        <taxon>Basidiomycota</taxon>
        <taxon>Agaricomycotina</taxon>
        <taxon>Agaricomycetes</taxon>
        <taxon>Agaricomycetidae</taxon>
        <taxon>Agaricales</taxon>
        <taxon>Marasmiineae</taxon>
        <taxon>Mycenaceae</taxon>
        <taxon>Mycena</taxon>
    </lineage>
</organism>
<keyword evidence="2" id="KW-1185">Reference proteome</keyword>
<reference evidence="1" key="1">
    <citation type="submission" date="2023-03" db="EMBL/GenBank/DDBJ databases">
        <title>Massive genome expansion in bonnet fungi (Mycena s.s.) driven by repeated elements and novel gene families across ecological guilds.</title>
        <authorList>
            <consortium name="Lawrence Berkeley National Laboratory"/>
            <person name="Harder C.B."/>
            <person name="Miyauchi S."/>
            <person name="Viragh M."/>
            <person name="Kuo A."/>
            <person name="Thoen E."/>
            <person name="Andreopoulos B."/>
            <person name="Lu D."/>
            <person name="Skrede I."/>
            <person name="Drula E."/>
            <person name="Henrissat B."/>
            <person name="Morin E."/>
            <person name="Kohler A."/>
            <person name="Barry K."/>
            <person name="LaButti K."/>
            <person name="Morin E."/>
            <person name="Salamov A."/>
            <person name="Lipzen A."/>
            <person name="Mereny Z."/>
            <person name="Hegedus B."/>
            <person name="Baldrian P."/>
            <person name="Stursova M."/>
            <person name="Weitz H."/>
            <person name="Taylor A."/>
            <person name="Grigoriev I.V."/>
            <person name="Nagy L.G."/>
            <person name="Martin F."/>
            <person name="Kauserud H."/>
        </authorList>
    </citation>
    <scope>NUCLEOTIDE SEQUENCE</scope>
    <source>
        <strain evidence="1">CBHHK173m</strain>
    </source>
</reference>
<protein>
    <submittedName>
        <fullName evidence="1">Uncharacterized protein</fullName>
    </submittedName>
</protein>
<accession>A0AAD6XGB8</accession>
<name>A0AAD6XGB8_9AGAR</name>
<dbReference type="AlphaFoldDB" id="A0AAD6XGB8"/>
<dbReference type="EMBL" id="JARJCN010000133">
    <property type="protein sequence ID" value="KAJ7070278.1"/>
    <property type="molecule type" value="Genomic_DNA"/>
</dbReference>
<comment type="caution">
    <text evidence="1">The sequence shown here is derived from an EMBL/GenBank/DDBJ whole genome shotgun (WGS) entry which is preliminary data.</text>
</comment>
<evidence type="ECO:0000313" key="2">
    <source>
        <dbReference type="Proteomes" id="UP001222325"/>
    </source>
</evidence>
<sequence>MVAHNAPAPSPRSPAASSQQLASLICLHPSETPWTEERRRKLPQIRHLQILDATACSRQIDSFQGTLTPCSSNEVSGAFIANASNPPCLAAPVGSIRDTGSSAVIGPLMARQPCIARTLATGRGSRKSIATLCTLAARERVTLGDEAGGGAGGTTMDCCALPVYSGAVAARVPRVAGIRSLRTGNTATRAVIVCSVLPPDAPRCAWCWTCSAADAAQLSALGVLRRQERARGTPARTL</sequence>
<proteinExistence type="predicted"/>
<gene>
    <name evidence="1" type="ORF">B0H15DRAFT_957789</name>
</gene>